<dbReference type="InParanoid" id="Q7RYJ4"/>
<dbReference type="HOGENOM" id="CLU_1300028_0_0_1"/>
<protein>
    <submittedName>
        <fullName evidence="2">Uncharacterized protein</fullName>
    </submittedName>
</protein>
<name>Q7RYJ4_NEUCR</name>
<dbReference type="KEGG" id="ncr:NCU06480"/>
<keyword evidence="3" id="KW-1185">Reference proteome</keyword>
<dbReference type="RefSeq" id="XP_957120.1">
    <property type="nucleotide sequence ID" value="XM_952027.1"/>
</dbReference>
<dbReference type="Proteomes" id="UP000001805">
    <property type="component" value="Chromosome 3, Linkage Group III"/>
</dbReference>
<reference evidence="2 3" key="1">
    <citation type="journal article" date="2003" name="Nature">
        <title>The genome sequence of the filamentous fungus Neurospora crassa.</title>
        <authorList>
            <person name="Galagan J.E."/>
            <person name="Calvo S.E."/>
            <person name="Borkovich K.A."/>
            <person name="Selker E.U."/>
            <person name="Read N.D."/>
            <person name="Jaffe D."/>
            <person name="FitzHugh W."/>
            <person name="Ma L.J."/>
            <person name="Smirnov S."/>
            <person name="Purcell S."/>
            <person name="Rehman B."/>
            <person name="Elkins T."/>
            <person name="Engels R."/>
            <person name="Wang S."/>
            <person name="Nielsen C.B."/>
            <person name="Butler J."/>
            <person name="Endrizzi M."/>
            <person name="Qui D."/>
            <person name="Ianakiev P."/>
            <person name="Bell-Pedersen D."/>
            <person name="Nelson M.A."/>
            <person name="Werner-Washburne M."/>
            <person name="Selitrennikoff C.P."/>
            <person name="Kinsey J.A."/>
            <person name="Braun E.L."/>
            <person name="Zelter A."/>
            <person name="Schulte U."/>
            <person name="Kothe G.O."/>
            <person name="Jedd G."/>
            <person name="Mewes W."/>
            <person name="Staben C."/>
            <person name="Marcotte E."/>
            <person name="Greenberg D."/>
            <person name="Roy A."/>
            <person name="Foley K."/>
            <person name="Naylor J."/>
            <person name="Stange-Thomann N."/>
            <person name="Barrett R."/>
            <person name="Gnerre S."/>
            <person name="Kamal M."/>
            <person name="Kamvysselis M."/>
            <person name="Mauceli E."/>
            <person name="Bielke C."/>
            <person name="Rudd S."/>
            <person name="Frishman D."/>
            <person name="Krystofova S."/>
            <person name="Rasmussen C."/>
            <person name="Metzenberg R.L."/>
            <person name="Perkins D.D."/>
            <person name="Kroken S."/>
            <person name="Cogoni C."/>
            <person name="Macino G."/>
            <person name="Catcheside D."/>
            <person name="Li W."/>
            <person name="Pratt R.J."/>
            <person name="Osmani S.A."/>
            <person name="DeSouza C.P."/>
            <person name="Glass L."/>
            <person name="Orbach M.J."/>
            <person name="Berglund J.A."/>
            <person name="Voelker R."/>
            <person name="Yarden O."/>
            <person name="Plamann M."/>
            <person name="Seiler S."/>
            <person name="Dunlap J."/>
            <person name="Radford A."/>
            <person name="Aramayo R."/>
            <person name="Natvig D.O."/>
            <person name="Alex L.A."/>
            <person name="Mannhaupt G."/>
            <person name="Ebbole D.J."/>
            <person name="Freitag M."/>
            <person name="Paulsen I."/>
            <person name="Sachs M.S."/>
            <person name="Lander E.S."/>
            <person name="Nusbaum C."/>
            <person name="Birren B."/>
        </authorList>
    </citation>
    <scope>NUCLEOTIDE SEQUENCE [LARGE SCALE GENOMIC DNA]</scope>
    <source>
        <strain evidence="3">ATCC 24698 / 74-OR23-1A / CBS 708.71 / DSM 1257 / FGSC 987</strain>
    </source>
</reference>
<evidence type="ECO:0000256" key="1">
    <source>
        <dbReference type="SAM" id="MobiDB-lite"/>
    </source>
</evidence>
<proteinExistence type="predicted"/>
<dbReference type="PaxDb" id="5141-EFNCRP00000006266"/>
<evidence type="ECO:0000313" key="2">
    <source>
        <dbReference type="EMBL" id="EAA27884.1"/>
    </source>
</evidence>
<dbReference type="GeneID" id="3873293"/>
<dbReference type="AlphaFoldDB" id="Q7RYJ4"/>
<gene>
    <name evidence="2" type="ORF">NCU06480</name>
</gene>
<accession>Q7RYJ4</accession>
<organism evidence="2 3">
    <name type="scientific">Neurospora crassa (strain ATCC 24698 / 74-OR23-1A / CBS 708.71 / DSM 1257 / FGSC 987)</name>
    <dbReference type="NCBI Taxonomy" id="367110"/>
    <lineage>
        <taxon>Eukaryota</taxon>
        <taxon>Fungi</taxon>
        <taxon>Dikarya</taxon>
        <taxon>Ascomycota</taxon>
        <taxon>Pezizomycotina</taxon>
        <taxon>Sordariomycetes</taxon>
        <taxon>Sordariomycetidae</taxon>
        <taxon>Sordariales</taxon>
        <taxon>Sordariaceae</taxon>
        <taxon>Neurospora</taxon>
    </lineage>
</organism>
<feature type="region of interest" description="Disordered" evidence="1">
    <location>
        <begin position="138"/>
        <end position="171"/>
    </location>
</feature>
<sequence>MTFEARFPDRSEHPYQTSQVSQSSFVHIPVEQLIRFCISSLYQKTISKTPPSTFPQHSLSRLLSPASIQCEEHTVTTEAIDMPSPGMSLNKFLQHLTELSPGAPLNCIVIEYMMSKKVSNAQKYINWFLPEGRELGPRKHASNQDTCGGYGDARDPPEDPFDAGGERRVPGHAMEPAVDETYESKSDEEWEIVVVVLKPGFFGWNLRESWVS</sequence>
<evidence type="ECO:0000313" key="3">
    <source>
        <dbReference type="Proteomes" id="UP000001805"/>
    </source>
</evidence>
<dbReference type="EMBL" id="CM002238">
    <property type="protein sequence ID" value="EAA27884.1"/>
    <property type="molecule type" value="Genomic_DNA"/>
</dbReference>
<dbReference type="VEuPathDB" id="FungiDB:NCU06480"/>